<name>A0AAV5TP50_9BILA</name>
<keyword evidence="2" id="KW-1185">Reference proteome</keyword>
<feature type="non-terminal residue" evidence="1">
    <location>
        <position position="1"/>
    </location>
</feature>
<accession>A0AAV5TP50</accession>
<gene>
    <name evidence="1" type="ORF">PENTCL1PPCAC_18281</name>
</gene>
<evidence type="ECO:0008006" key="3">
    <source>
        <dbReference type="Google" id="ProtNLM"/>
    </source>
</evidence>
<sequence length="254" mass="28234">LRIGSDFDRSHFHLSLPSFSLYSSFSSSQFPLIISTIDSIFPSKSLLCHSNPHWLSNYEILRGRGDTLFLCSFSHAVSFPSKLVPSINPISSSYLHINYPHLQRRLSFILPSFFVPSRFLFSFFSLPSVSSQSCPTVLVVPSQSTSLSELLPLEQIGIVPVSDVRMRLARRPSLLDPTLSTMESRTAIAATELSLVLVDTVTAGSSRTLSTQDTLVRCELSVPTRLIVHYTYTEESTVIPASIRIPIHSGVYPR</sequence>
<organism evidence="1 2">
    <name type="scientific">Pristionchus entomophagus</name>
    <dbReference type="NCBI Taxonomy" id="358040"/>
    <lineage>
        <taxon>Eukaryota</taxon>
        <taxon>Metazoa</taxon>
        <taxon>Ecdysozoa</taxon>
        <taxon>Nematoda</taxon>
        <taxon>Chromadorea</taxon>
        <taxon>Rhabditida</taxon>
        <taxon>Rhabditina</taxon>
        <taxon>Diplogasteromorpha</taxon>
        <taxon>Diplogasteroidea</taxon>
        <taxon>Neodiplogasteridae</taxon>
        <taxon>Pristionchus</taxon>
    </lineage>
</organism>
<dbReference type="Proteomes" id="UP001432027">
    <property type="component" value="Unassembled WGS sequence"/>
</dbReference>
<protein>
    <recommendedName>
        <fullName evidence="3">G protein-coupled receptor</fullName>
    </recommendedName>
</protein>
<dbReference type="EMBL" id="BTSX01000004">
    <property type="protein sequence ID" value="GMS96106.1"/>
    <property type="molecule type" value="Genomic_DNA"/>
</dbReference>
<proteinExistence type="predicted"/>
<reference evidence="1" key="1">
    <citation type="submission" date="2023-10" db="EMBL/GenBank/DDBJ databases">
        <title>Genome assembly of Pristionchus species.</title>
        <authorList>
            <person name="Yoshida K."/>
            <person name="Sommer R.J."/>
        </authorList>
    </citation>
    <scope>NUCLEOTIDE SEQUENCE</scope>
    <source>
        <strain evidence="1">RS0144</strain>
    </source>
</reference>
<evidence type="ECO:0000313" key="1">
    <source>
        <dbReference type="EMBL" id="GMS96106.1"/>
    </source>
</evidence>
<dbReference type="AlphaFoldDB" id="A0AAV5TP50"/>
<comment type="caution">
    <text evidence="1">The sequence shown here is derived from an EMBL/GenBank/DDBJ whole genome shotgun (WGS) entry which is preliminary data.</text>
</comment>
<evidence type="ECO:0000313" key="2">
    <source>
        <dbReference type="Proteomes" id="UP001432027"/>
    </source>
</evidence>